<name>A0A0F9RXN5_9ZZZZ</name>
<proteinExistence type="predicted"/>
<sequence>MRIKKEIIIKNGERLSSNSKFYLYQEQIYEPCYYNWKKTGTYKLVTDIYRLERILGQQKTRRNKQKSAKQIIEEIFNTQHNTKIENRNDLLDLD</sequence>
<evidence type="ECO:0000313" key="1">
    <source>
        <dbReference type="EMBL" id="KKN21933.1"/>
    </source>
</evidence>
<reference evidence="1" key="1">
    <citation type="journal article" date="2015" name="Nature">
        <title>Complex archaea that bridge the gap between prokaryotes and eukaryotes.</title>
        <authorList>
            <person name="Spang A."/>
            <person name="Saw J.H."/>
            <person name="Jorgensen S.L."/>
            <person name="Zaremba-Niedzwiedzka K."/>
            <person name="Martijn J."/>
            <person name="Lind A.E."/>
            <person name="van Eijk R."/>
            <person name="Schleper C."/>
            <person name="Guy L."/>
            <person name="Ettema T.J."/>
        </authorList>
    </citation>
    <scope>NUCLEOTIDE SEQUENCE</scope>
</reference>
<comment type="caution">
    <text evidence="1">The sequence shown here is derived from an EMBL/GenBank/DDBJ whole genome shotgun (WGS) entry which is preliminary data.</text>
</comment>
<organism evidence="1">
    <name type="scientific">marine sediment metagenome</name>
    <dbReference type="NCBI Taxonomy" id="412755"/>
    <lineage>
        <taxon>unclassified sequences</taxon>
        <taxon>metagenomes</taxon>
        <taxon>ecological metagenomes</taxon>
    </lineage>
</organism>
<protein>
    <submittedName>
        <fullName evidence="1">Uncharacterized protein</fullName>
    </submittedName>
</protein>
<dbReference type="EMBL" id="LAZR01003106">
    <property type="protein sequence ID" value="KKN21933.1"/>
    <property type="molecule type" value="Genomic_DNA"/>
</dbReference>
<dbReference type="AlphaFoldDB" id="A0A0F9RXN5"/>
<accession>A0A0F9RXN5</accession>
<gene>
    <name evidence="1" type="ORF">LCGC14_0920280</name>
</gene>